<reference evidence="6" key="1">
    <citation type="submission" date="2022-11" db="UniProtKB">
        <authorList>
            <consortium name="WormBaseParasite"/>
        </authorList>
    </citation>
    <scope>IDENTIFICATION</scope>
</reference>
<evidence type="ECO:0000256" key="1">
    <source>
        <dbReference type="ARBA" id="ARBA00005964"/>
    </source>
</evidence>
<dbReference type="InterPro" id="IPR002018">
    <property type="entry name" value="CarbesteraseB"/>
</dbReference>
<dbReference type="Gene3D" id="3.40.50.1820">
    <property type="entry name" value="alpha/beta hydrolase"/>
    <property type="match status" value="1"/>
</dbReference>
<dbReference type="Proteomes" id="UP000887574">
    <property type="component" value="Unplaced"/>
</dbReference>
<evidence type="ECO:0000313" key="5">
    <source>
        <dbReference type="Proteomes" id="UP000887574"/>
    </source>
</evidence>
<dbReference type="GO" id="GO:0003990">
    <property type="term" value="F:acetylcholinesterase activity"/>
    <property type="evidence" value="ECO:0007669"/>
    <property type="project" value="TreeGrafter"/>
</dbReference>
<keyword evidence="5" id="KW-1185">Reference proteome</keyword>
<organism evidence="5 6">
    <name type="scientific">Ditylenchus dipsaci</name>
    <dbReference type="NCBI Taxonomy" id="166011"/>
    <lineage>
        <taxon>Eukaryota</taxon>
        <taxon>Metazoa</taxon>
        <taxon>Ecdysozoa</taxon>
        <taxon>Nematoda</taxon>
        <taxon>Chromadorea</taxon>
        <taxon>Rhabditida</taxon>
        <taxon>Tylenchina</taxon>
        <taxon>Tylenchomorpha</taxon>
        <taxon>Sphaerularioidea</taxon>
        <taxon>Anguinidae</taxon>
        <taxon>Anguininae</taxon>
        <taxon>Ditylenchus</taxon>
    </lineage>
</organism>
<dbReference type="InterPro" id="IPR050654">
    <property type="entry name" value="AChE-related_enzymes"/>
</dbReference>
<feature type="domain" description="Carboxylesterase type B" evidence="4">
    <location>
        <begin position="65"/>
        <end position="119"/>
    </location>
</feature>
<dbReference type="AlphaFoldDB" id="A0A915ECD6"/>
<name>A0A915ECD6_9BILA</name>
<accession>A0A915ECD6</accession>
<comment type="similarity">
    <text evidence="1">Belongs to the type-B carboxylesterase/lipase family.</text>
</comment>
<keyword evidence="2" id="KW-0719">Serine esterase</keyword>
<protein>
    <submittedName>
        <fullName evidence="6">Carboxylesterase type B domain-containing protein</fullName>
    </submittedName>
</protein>
<proteinExistence type="inferred from homology"/>
<evidence type="ECO:0000259" key="4">
    <source>
        <dbReference type="Pfam" id="PF00135"/>
    </source>
</evidence>
<dbReference type="SUPFAM" id="SSF53474">
    <property type="entry name" value="alpha/beta-Hydrolases"/>
    <property type="match status" value="1"/>
</dbReference>
<evidence type="ECO:0000313" key="6">
    <source>
        <dbReference type="WBParaSite" id="jg38"/>
    </source>
</evidence>
<dbReference type="PANTHER" id="PTHR43918:SF12">
    <property type="entry name" value="ACETYLCHOLINESTERASE 1"/>
    <property type="match status" value="1"/>
</dbReference>
<keyword evidence="3" id="KW-0378">Hydrolase</keyword>
<evidence type="ECO:0000256" key="3">
    <source>
        <dbReference type="ARBA" id="ARBA00022801"/>
    </source>
</evidence>
<dbReference type="GO" id="GO:0019695">
    <property type="term" value="P:choline metabolic process"/>
    <property type="evidence" value="ECO:0007669"/>
    <property type="project" value="TreeGrafter"/>
</dbReference>
<dbReference type="GO" id="GO:0006581">
    <property type="term" value="P:acetylcholine catabolic process"/>
    <property type="evidence" value="ECO:0007669"/>
    <property type="project" value="TreeGrafter"/>
</dbReference>
<dbReference type="Pfam" id="PF00135">
    <property type="entry name" value="COesterase"/>
    <property type="match status" value="1"/>
</dbReference>
<dbReference type="PANTHER" id="PTHR43918">
    <property type="entry name" value="ACETYLCHOLINESTERASE"/>
    <property type="match status" value="1"/>
</dbReference>
<sequence length="119" mass="12979">MTRTVNSRFNVAQKNAHIQLSPTRPVAEPARAYAARTGLDFEIGLGLGQALKPPSGPVRKSRASLYVPEKVDSTRKLAVLVWVYGGGFWSGSATLDVMTARYSPGTREDVIIVAMNYRV</sequence>
<dbReference type="WBParaSite" id="jg38">
    <property type="protein sequence ID" value="jg38"/>
    <property type="gene ID" value="jg38"/>
</dbReference>
<dbReference type="GO" id="GO:0005615">
    <property type="term" value="C:extracellular space"/>
    <property type="evidence" value="ECO:0007669"/>
    <property type="project" value="TreeGrafter"/>
</dbReference>
<dbReference type="InterPro" id="IPR029058">
    <property type="entry name" value="AB_hydrolase_fold"/>
</dbReference>
<evidence type="ECO:0000256" key="2">
    <source>
        <dbReference type="ARBA" id="ARBA00022487"/>
    </source>
</evidence>
<dbReference type="GO" id="GO:0005886">
    <property type="term" value="C:plasma membrane"/>
    <property type="evidence" value="ECO:0007669"/>
    <property type="project" value="TreeGrafter"/>
</dbReference>